<keyword evidence="2" id="KW-0472">Membrane</keyword>
<feature type="transmembrane region" description="Helical" evidence="2">
    <location>
        <begin position="952"/>
        <end position="977"/>
    </location>
</feature>
<feature type="transmembrane region" description="Helical" evidence="2">
    <location>
        <begin position="432"/>
        <end position="463"/>
    </location>
</feature>
<accession>A0A4S4FXQ3</accession>
<feature type="transmembrane region" description="Helical" evidence="2">
    <location>
        <begin position="288"/>
        <end position="309"/>
    </location>
</feature>
<feature type="transmembrane region" description="Helical" evidence="2">
    <location>
        <begin position="329"/>
        <end position="352"/>
    </location>
</feature>
<feature type="transmembrane region" description="Helical" evidence="2">
    <location>
        <begin position="364"/>
        <end position="385"/>
    </location>
</feature>
<dbReference type="PANTHER" id="PTHR30489:SF0">
    <property type="entry name" value="LIPOPROTEIN-RELEASING SYSTEM TRANSMEMBRANE PROTEIN LOLE"/>
    <property type="match status" value="1"/>
</dbReference>
<feature type="transmembrane region" description="Helical" evidence="2">
    <location>
        <begin position="906"/>
        <end position="932"/>
    </location>
</feature>
<keyword evidence="4" id="KW-1185">Reference proteome</keyword>
<evidence type="ECO:0000256" key="2">
    <source>
        <dbReference type="SAM" id="Phobius"/>
    </source>
</evidence>
<proteinExistence type="predicted"/>
<gene>
    <name evidence="3" type="ORF">E6C70_07275</name>
</gene>
<keyword evidence="2" id="KW-1133">Transmembrane helix</keyword>
<dbReference type="Proteomes" id="UP000307380">
    <property type="component" value="Unassembled WGS sequence"/>
</dbReference>
<name>A0A4S4FXQ3_9MICO</name>
<dbReference type="OrthoDB" id="3719151at2"/>
<evidence type="ECO:0000256" key="1">
    <source>
        <dbReference type="SAM" id="MobiDB-lite"/>
    </source>
</evidence>
<evidence type="ECO:0000313" key="3">
    <source>
        <dbReference type="EMBL" id="THG35819.1"/>
    </source>
</evidence>
<evidence type="ECO:0000313" key="4">
    <source>
        <dbReference type="Proteomes" id="UP000307380"/>
    </source>
</evidence>
<dbReference type="GO" id="GO:0098797">
    <property type="term" value="C:plasma membrane protein complex"/>
    <property type="evidence" value="ECO:0007669"/>
    <property type="project" value="TreeGrafter"/>
</dbReference>
<organism evidence="3 4">
    <name type="scientific">Orlajensenia flava</name>
    <dbReference type="NCBI Taxonomy" id="2565934"/>
    <lineage>
        <taxon>Bacteria</taxon>
        <taxon>Bacillati</taxon>
        <taxon>Actinomycetota</taxon>
        <taxon>Actinomycetes</taxon>
        <taxon>Micrococcales</taxon>
        <taxon>Microbacteriaceae</taxon>
        <taxon>Orlajensenia</taxon>
    </lineage>
</organism>
<dbReference type="GO" id="GO:0044874">
    <property type="term" value="P:lipoprotein localization to outer membrane"/>
    <property type="evidence" value="ECO:0007669"/>
    <property type="project" value="TreeGrafter"/>
</dbReference>
<feature type="transmembrane region" description="Helical" evidence="2">
    <location>
        <begin position="397"/>
        <end position="420"/>
    </location>
</feature>
<dbReference type="PANTHER" id="PTHR30489">
    <property type="entry name" value="LIPOPROTEIN-RELEASING SYSTEM TRANSMEMBRANE PROTEIN LOLE"/>
    <property type="match status" value="1"/>
</dbReference>
<dbReference type="AlphaFoldDB" id="A0A4S4FXQ3"/>
<reference evidence="3 4" key="1">
    <citation type="submission" date="2019-04" db="EMBL/GenBank/DDBJ databases">
        <authorList>
            <person name="Jiang L."/>
        </authorList>
    </citation>
    <scope>NUCLEOTIDE SEQUENCE [LARGE SCALE GENOMIC DNA]</scope>
    <source>
        <strain evidence="3 4">YIM 131861</strain>
    </source>
</reference>
<dbReference type="InterPro" id="IPR051447">
    <property type="entry name" value="Lipoprotein-release_system"/>
</dbReference>
<feature type="transmembrane region" description="Helical" evidence="2">
    <location>
        <begin position="484"/>
        <end position="506"/>
    </location>
</feature>
<feature type="transmembrane region" description="Helical" evidence="2">
    <location>
        <begin position="855"/>
        <end position="879"/>
    </location>
</feature>
<comment type="caution">
    <text evidence="3">The sequence shown here is derived from an EMBL/GenBank/DDBJ whole genome shotgun (WGS) entry which is preliminary data.</text>
</comment>
<keyword evidence="2" id="KW-0812">Transmembrane</keyword>
<dbReference type="EMBL" id="SSSN01000003">
    <property type="protein sequence ID" value="THG35819.1"/>
    <property type="molecule type" value="Genomic_DNA"/>
</dbReference>
<feature type="transmembrane region" description="Helical" evidence="2">
    <location>
        <begin position="130"/>
        <end position="156"/>
    </location>
</feature>
<protein>
    <submittedName>
        <fullName evidence="3">FtsX-like permease family protein</fullName>
    </submittedName>
</protein>
<feature type="region of interest" description="Disordered" evidence="1">
    <location>
        <begin position="1"/>
        <end position="52"/>
    </location>
</feature>
<sequence length="990" mass="98078">MRGVAGGWLAGPTCADPGGGPGREGAGRWSADGRSGGGHDDAAEVPEGPGRDLGGLHGVLQRVLRVHPCARGRRAALQDMPGSSIAQALHPCPSPAGVHRPLLWRTPHGEREGSGVRTVSLVLRRSRARAALLAVCALVVLLGAAGSTVIAGGLLARAEAGVVSVLGANDDSTRFDVVATGVDPDDRARVGAIIDKALARLGTLATRVDETSADTGGDQSSVTRSVRPSAQALSVPGATALSERLDRVVASLQPDAVEGTQLTTSGGLPDLLHQIRRGMLAEWSVAPIPLALVLVFALIALVQVASLLVEARRSETALLSGRGATPVDLAALGLVEGLVVGAPAAVCGWAIGVAAAGPAALSSWPLAGVTAALCALALSVTAALAGRRTGMARRSAAPAALVIGTVLLVIVAVTTTGQLIRNGAINGDSIDLIALCSPVVLLVSGALLAVLVFRPLAGWYAAFAARRRGFSPSFGARQLARRTTVMPVAVLSIALATGAAVFAAGYSATWTADASARADRGNGADVRVRLADLPDGSDSTSISPAEAVQRVASITGVSDAAPLSTASLRIGSDPADLVAIAGSRVAAIMSPVGGTVDPAAIGRAITTAAPGLALPPGAAVVSLDVGITAPADQARGSVIATIRLADADGALVSVPAGSLAVDSGRGSLSATVPSHTGAWRLLAIDVELRDANGASGIAASVRSASADGTPLAVPSGPVDLSSLNASGRVMAKVDGSPVPAVVSRALADSSGLKIGDPLPISFDDAVRSTTVKVAGIVAVVPGSSMDAALVADLPSLDDALLRGNDTASPTDEVWASAGDPASAATAARAAIPDAQVSIAEPNGATRLAGAAIGALWIGFAVSAVLALVSVVAVAITLTMTRREESAVLRALGVGAREQSRSRGLELALLVVLSILLGVISGLAAVFAAAGPLARGAVVAAPLPVPLAPDVDALALTAAVLGLAVGLGVVVSGYTLAVRSGATTALVRGER</sequence>